<protein>
    <submittedName>
        <fullName evidence="1">Uncharacterized protein</fullName>
    </submittedName>
</protein>
<gene>
    <name evidence="1" type="ORF">NO357_06940</name>
</gene>
<name>A0AAE3WBG7_9RHOB</name>
<accession>A0AAE3WBG7</accession>
<dbReference type="Proteomes" id="UP001226762">
    <property type="component" value="Unassembled WGS sequence"/>
</dbReference>
<reference evidence="1" key="1">
    <citation type="submission" date="2022-07" db="EMBL/GenBank/DDBJ databases">
        <authorList>
            <person name="Otstavnykh N."/>
            <person name="Isaeva M."/>
            <person name="Bystritskaya E."/>
        </authorList>
    </citation>
    <scope>NUCLEOTIDE SEQUENCE</scope>
    <source>
        <strain evidence="1">KCTC 52189</strain>
    </source>
</reference>
<evidence type="ECO:0000313" key="2">
    <source>
        <dbReference type="Proteomes" id="UP001226762"/>
    </source>
</evidence>
<reference evidence="1" key="2">
    <citation type="submission" date="2023-02" db="EMBL/GenBank/DDBJ databases">
        <title>'Rhodoalgimonas zhirmunskyi' gen. nov., isolated from a red alga.</title>
        <authorList>
            <person name="Nedashkovskaya O.I."/>
            <person name="Otstavnykh N.Y."/>
            <person name="Bystritskaya E.P."/>
            <person name="Balabanova L.A."/>
            <person name="Isaeva M.P."/>
        </authorList>
    </citation>
    <scope>NUCLEOTIDE SEQUENCE</scope>
    <source>
        <strain evidence="1">KCTC 52189</strain>
    </source>
</reference>
<comment type="caution">
    <text evidence="1">The sequence shown here is derived from an EMBL/GenBank/DDBJ whole genome shotgun (WGS) entry which is preliminary data.</text>
</comment>
<dbReference type="AlphaFoldDB" id="A0AAE3WBG7"/>
<organism evidence="1 2">
    <name type="scientific">Marimonas arenosa</name>
    <dbReference type="NCBI Taxonomy" id="1795305"/>
    <lineage>
        <taxon>Bacteria</taxon>
        <taxon>Pseudomonadati</taxon>
        <taxon>Pseudomonadota</taxon>
        <taxon>Alphaproteobacteria</taxon>
        <taxon>Rhodobacterales</taxon>
        <taxon>Paracoccaceae</taxon>
        <taxon>Marimonas</taxon>
    </lineage>
</organism>
<sequence>MAEVTILAQDEAVRLDAEKLEALYRQLGDVSAEDIVCRAMEELAVKLAQVERHYREGRAGEMRKTARMIVAIAEQIGMQMLARVAGDAVRCLDHRDEIALAAVLARLIRTGERSLTEVWELQDLSI</sequence>
<keyword evidence="2" id="KW-1185">Reference proteome</keyword>
<dbReference type="EMBL" id="JANHAX010000002">
    <property type="protein sequence ID" value="MDQ2089634.1"/>
    <property type="molecule type" value="Genomic_DNA"/>
</dbReference>
<evidence type="ECO:0000313" key="1">
    <source>
        <dbReference type="EMBL" id="MDQ2089634.1"/>
    </source>
</evidence>
<proteinExistence type="predicted"/>
<dbReference type="RefSeq" id="WP_306734906.1">
    <property type="nucleotide sequence ID" value="NZ_JANHAX010000002.1"/>
</dbReference>